<organism evidence="2 3">
    <name type="scientific">Jimgerdemannia flammicorona</name>
    <dbReference type="NCBI Taxonomy" id="994334"/>
    <lineage>
        <taxon>Eukaryota</taxon>
        <taxon>Fungi</taxon>
        <taxon>Fungi incertae sedis</taxon>
        <taxon>Mucoromycota</taxon>
        <taxon>Mucoromycotina</taxon>
        <taxon>Endogonomycetes</taxon>
        <taxon>Endogonales</taxon>
        <taxon>Endogonaceae</taxon>
        <taxon>Jimgerdemannia</taxon>
    </lineage>
</organism>
<evidence type="ECO:0000256" key="1">
    <source>
        <dbReference type="SAM" id="MobiDB-lite"/>
    </source>
</evidence>
<reference evidence="2 3" key="1">
    <citation type="journal article" date="2018" name="New Phytol.">
        <title>Phylogenomics of Endogonaceae and evolution of mycorrhizas within Mucoromycota.</title>
        <authorList>
            <person name="Chang Y."/>
            <person name="Desiro A."/>
            <person name="Na H."/>
            <person name="Sandor L."/>
            <person name="Lipzen A."/>
            <person name="Clum A."/>
            <person name="Barry K."/>
            <person name="Grigoriev I.V."/>
            <person name="Martin F.M."/>
            <person name="Stajich J.E."/>
            <person name="Smith M.E."/>
            <person name="Bonito G."/>
            <person name="Spatafora J.W."/>
        </authorList>
    </citation>
    <scope>NUCLEOTIDE SEQUENCE [LARGE SCALE GENOMIC DNA]</scope>
    <source>
        <strain evidence="2 3">GMNB39</strain>
    </source>
</reference>
<evidence type="ECO:0000313" key="3">
    <source>
        <dbReference type="Proteomes" id="UP000268093"/>
    </source>
</evidence>
<keyword evidence="3" id="KW-1185">Reference proteome</keyword>
<accession>A0A433D410</accession>
<proteinExistence type="predicted"/>
<feature type="region of interest" description="Disordered" evidence="1">
    <location>
        <begin position="51"/>
        <end position="71"/>
    </location>
</feature>
<dbReference type="AlphaFoldDB" id="A0A433D410"/>
<evidence type="ECO:0000313" key="2">
    <source>
        <dbReference type="EMBL" id="RUP45582.1"/>
    </source>
</evidence>
<dbReference type="Proteomes" id="UP000268093">
    <property type="component" value="Unassembled WGS sequence"/>
</dbReference>
<name>A0A433D410_9FUNG</name>
<gene>
    <name evidence="2" type="ORF">BC936DRAFT_147990</name>
</gene>
<comment type="caution">
    <text evidence="2">The sequence shown here is derived from an EMBL/GenBank/DDBJ whole genome shotgun (WGS) entry which is preliminary data.</text>
</comment>
<protein>
    <submittedName>
        <fullName evidence="2">Uncharacterized protein</fullName>
    </submittedName>
</protein>
<sequence length="71" mass="7897">MSNASAARLLLSMSKKHSMKIDTIKNAKMKMNPCRKLPVWNVSSLMQRKSPKHLPTIKGPIQLPLCPKGQG</sequence>
<dbReference type="EMBL" id="RBNI01007061">
    <property type="protein sequence ID" value="RUP45582.1"/>
    <property type="molecule type" value="Genomic_DNA"/>
</dbReference>